<gene>
    <name evidence="1" type="ORF">NCTC13645_00953</name>
</gene>
<organism evidence="1 2">
    <name type="scientific">Weissella viridescens</name>
    <name type="common">Lactobacillus viridescens</name>
    <dbReference type="NCBI Taxonomy" id="1629"/>
    <lineage>
        <taxon>Bacteria</taxon>
        <taxon>Bacillati</taxon>
        <taxon>Bacillota</taxon>
        <taxon>Bacilli</taxon>
        <taxon>Lactobacillales</taxon>
        <taxon>Lactobacillaceae</taxon>
        <taxon>Weissella</taxon>
    </lineage>
</organism>
<evidence type="ECO:0000313" key="1">
    <source>
        <dbReference type="EMBL" id="SUP53110.1"/>
    </source>
</evidence>
<protein>
    <submittedName>
        <fullName evidence="1">Uncharacterized protein</fullName>
    </submittedName>
</protein>
<name>A0A380NYK9_WEIVI</name>
<sequence>MASATALRLASGQSVDQLKQYMSTTGATALSRGGQVVPIDEAWLTSLLFKVRTTPVTGLEQIYQLNDGLAYRLKALAEKNSI</sequence>
<accession>A0A380NYK9</accession>
<dbReference type="Pfam" id="PF05636">
    <property type="entry name" value="HIGH_NTase1"/>
    <property type="match status" value="1"/>
</dbReference>
<proteinExistence type="predicted"/>
<dbReference type="InterPro" id="IPR008513">
    <property type="entry name" value="tRNA(Met)_cyd_acetate_ligase"/>
</dbReference>
<evidence type="ECO:0000313" key="2">
    <source>
        <dbReference type="Proteomes" id="UP000254621"/>
    </source>
</evidence>
<reference evidence="1 2" key="1">
    <citation type="submission" date="2018-06" db="EMBL/GenBank/DDBJ databases">
        <authorList>
            <consortium name="Pathogen Informatics"/>
            <person name="Doyle S."/>
        </authorList>
    </citation>
    <scope>NUCLEOTIDE SEQUENCE [LARGE SCALE GENOMIC DNA]</scope>
    <source>
        <strain evidence="1 2">NCTC13645</strain>
    </source>
</reference>
<dbReference type="EMBL" id="UHIV01000001">
    <property type="protein sequence ID" value="SUP53110.1"/>
    <property type="molecule type" value="Genomic_DNA"/>
</dbReference>
<dbReference type="Proteomes" id="UP000254621">
    <property type="component" value="Unassembled WGS sequence"/>
</dbReference>
<dbReference type="AlphaFoldDB" id="A0A380NYK9"/>